<dbReference type="GO" id="GO:0005524">
    <property type="term" value="F:ATP binding"/>
    <property type="evidence" value="ECO:0007669"/>
    <property type="project" value="UniProtKB-KW"/>
</dbReference>
<organism evidence="7 8">
    <name type="scientific">Favolaschia claudopus</name>
    <dbReference type="NCBI Taxonomy" id="2862362"/>
    <lineage>
        <taxon>Eukaryota</taxon>
        <taxon>Fungi</taxon>
        <taxon>Dikarya</taxon>
        <taxon>Basidiomycota</taxon>
        <taxon>Agaricomycotina</taxon>
        <taxon>Agaricomycetes</taxon>
        <taxon>Agaricomycetidae</taxon>
        <taxon>Agaricales</taxon>
        <taxon>Marasmiineae</taxon>
        <taxon>Mycenaceae</taxon>
        <taxon>Favolaschia</taxon>
    </lineage>
</organism>
<evidence type="ECO:0000259" key="6">
    <source>
        <dbReference type="PROSITE" id="PS50011"/>
    </source>
</evidence>
<dbReference type="PROSITE" id="PS50011">
    <property type="entry name" value="PROTEIN_KINASE_DOM"/>
    <property type="match status" value="1"/>
</dbReference>
<evidence type="ECO:0000313" key="7">
    <source>
        <dbReference type="EMBL" id="KAK7042198.1"/>
    </source>
</evidence>
<evidence type="ECO:0000256" key="3">
    <source>
        <dbReference type="ARBA" id="ARBA00022741"/>
    </source>
</evidence>
<dbReference type="InterPro" id="IPR011009">
    <property type="entry name" value="Kinase-like_dom_sf"/>
</dbReference>
<dbReference type="Gene3D" id="1.10.510.10">
    <property type="entry name" value="Transferase(Phosphotransferase) domain 1"/>
    <property type="match status" value="1"/>
</dbReference>
<dbReference type="Proteomes" id="UP001362999">
    <property type="component" value="Unassembled WGS sequence"/>
</dbReference>
<dbReference type="PANTHER" id="PTHR24350">
    <property type="entry name" value="SERINE/THREONINE-PROTEIN KINASE IAL-RELATED"/>
    <property type="match status" value="1"/>
</dbReference>
<dbReference type="GO" id="GO:0004674">
    <property type="term" value="F:protein serine/threonine kinase activity"/>
    <property type="evidence" value="ECO:0007669"/>
    <property type="project" value="UniProtKB-KW"/>
</dbReference>
<dbReference type="Pfam" id="PF00069">
    <property type="entry name" value="Pkinase"/>
    <property type="match status" value="1"/>
</dbReference>
<dbReference type="InterPro" id="IPR000719">
    <property type="entry name" value="Prot_kinase_dom"/>
</dbReference>
<evidence type="ECO:0000313" key="8">
    <source>
        <dbReference type="Proteomes" id="UP001362999"/>
    </source>
</evidence>
<dbReference type="SUPFAM" id="SSF56112">
    <property type="entry name" value="Protein kinase-like (PK-like)"/>
    <property type="match status" value="1"/>
</dbReference>
<keyword evidence="2" id="KW-0808">Transferase</keyword>
<accession>A0AAW0CTY3</accession>
<dbReference type="AlphaFoldDB" id="A0AAW0CTY3"/>
<comment type="caution">
    <text evidence="7">The sequence shown here is derived from an EMBL/GenBank/DDBJ whole genome shotgun (WGS) entry which is preliminary data.</text>
</comment>
<proteinExistence type="predicted"/>
<keyword evidence="3" id="KW-0547">Nucleotide-binding</keyword>
<feature type="domain" description="Protein kinase" evidence="6">
    <location>
        <begin position="1"/>
        <end position="145"/>
    </location>
</feature>
<evidence type="ECO:0000256" key="4">
    <source>
        <dbReference type="ARBA" id="ARBA00022777"/>
    </source>
</evidence>
<sequence>MIADFGLSRIMDEERMTLLTEVCGTVGYMAPEVFRDGGCPIYPPPPSKRSGSLNGRAKFTVGYGMPVDIWAMGVITYFLLAGYTPFDRDTSAAAIAAIVARDLKFEPTKYWANVSPTARELVQACLTVDPVTRPTAAEALEHKWLTAATPHFLPDPLNPTGGPTSLLPHVKRAFNTKSASCDLSKHVLKLREESAREVLEATHHHNMQGH</sequence>
<keyword evidence="1" id="KW-0723">Serine/threonine-protein kinase</keyword>
<reference evidence="7 8" key="1">
    <citation type="journal article" date="2024" name="J Genomics">
        <title>Draft genome sequencing and assembly of Favolaschia claudopus CIRM-BRFM 2984 isolated from oak limbs.</title>
        <authorList>
            <person name="Navarro D."/>
            <person name="Drula E."/>
            <person name="Chaduli D."/>
            <person name="Cazenave R."/>
            <person name="Ahrendt S."/>
            <person name="Wang J."/>
            <person name="Lipzen A."/>
            <person name="Daum C."/>
            <person name="Barry K."/>
            <person name="Grigoriev I.V."/>
            <person name="Favel A."/>
            <person name="Rosso M.N."/>
            <person name="Martin F."/>
        </authorList>
    </citation>
    <scope>NUCLEOTIDE SEQUENCE [LARGE SCALE GENOMIC DNA]</scope>
    <source>
        <strain evidence="7 8">CIRM-BRFM 2984</strain>
    </source>
</reference>
<keyword evidence="4 7" id="KW-0418">Kinase</keyword>
<dbReference type="InterPro" id="IPR030616">
    <property type="entry name" value="Aur-like"/>
</dbReference>
<keyword evidence="8" id="KW-1185">Reference proteome</keyword>
<dbReference type="SMART" id="SM00220">
    <property type="entry name" value="S_TKc"/>
    <property type="match status" value="1"/>
</dbReference>
<evidence type="ECO:0000256" key="1">
    <source>
        <dbReference type="ARBA" id="ARBA00022527"/>
    </source>
</evidence>
<name>A0AAW0CTY3_9AGAR</name>
<evidence type="ECO:0000256" key="5">
    <source>
        <dbReference type="ARBA" id="ARBA00022840"/>
    </source>
</evidence>
<evidence type="ECO:0000256" key="2">
    <source>
        <dbReference type="ARBA" id="ARBA00022679"/>
    </source>
</evidence>
<keyword evidence="5" id="KW-0067">ATP-binding</keyword>
<gene>
    <name evidence="7" type="ORF">R3P38DRAFT_309388</name>
</gene>
<dbReference type="EMBL" id="JAWWNJ010000013">
    <property type="protein sequence ID" value="KAK7042198.1"/>
    <property type="molecule type" value="Genomic_DNA"/>
</dbReference>
<protein>
    <submittedName>
        <fullName evidence="7">Kinase-like domain-containing protein</fullName>
    </submittedName>
</protein>